<proteinExistence type="predicted"/>
<evidence type="ECO:0000313" key="1">
    <source>
        <dbReference type="EMBL" id="CDF28710.1"/>
    </source>
</evidence>
<reference evidence="1" key="1">
    <citation type="submission" date="2012-11" db="EMBL/GenBank/DDBJ databases">
        <title>Dependencies among metagenomic species, viruses, plasmids and units of genetic variation.</title>
        <authorList>
            <person name="Nielsen H.B."/>
            <person name="Almeida M."/>
            <person name="Juncker A.S."/>
            <person name="Rasmussen S."/>
            <person name="Li J."/>
            <person name="Sunagawa S."/>
            <person name="Plichta D."/>
            <person name="Gautier L."/>
            <person name="Le Chatelier E."/>
            <person name="Peletier E."/>
            <person name="Bonde I."/>
            <person name="Nielsen T."/>
            <person name="Manichanh C."/>
            <person name="Arumugam M."/>
            <person name="Batto J."/>
            <person name="Santos M.B.Q.D."/>
            <person name="Blom N."/>
            <person name="Borruel N."/>
            <person name="Burgdorf K.S."/>
            <person name="Boumezbeur F."/>
            <person name="Casellas F."/>
            <person name="Dore J."/>
            <person name="Guarner F."/>
            <person name="Hansen T."/>
            <person name="Hildebrand F."/>
            <person name="Kaas R.S."/>
            <person name="Kennedy S."/>
            <person name="Kristiansen K."/>
            <person name="Kultima J.R."/>
            <person name="Leonard P."/>
            <person name="Levenez F."/>
            <person name="Lund O."/>
            <person name="Moumen B."/>
            <person name="Le Paslier D."/>
            <person name="Pons N."/>
            <person name="Pedersen O."/>
            <person name="Prifti E."/>
            <person name="Qin J."/>
            <person name="Raes J."/>
            <person name="Tap J."/>
            <person name="Tims S."/>
            <person name="Ussery D.W."/>
            <person name="Yamada T."/>
            <person name="MetaHit consortium"/>
            <person name="Renault P."/>
            <person name="Sicheritz-Ponten T."/>
            <person name="Bork P."/>
            <person name="Wang J."/>
            <person name="Brunak S."/>
            <person name="Ehrlich S.D."/>
        </authorList>
    </citation>
    <scope>NUCLEOTIDE SEQUENCE [LARGE SCALE GENOMIC DNA]</scope>
</reference>
<evidence type="ECO:0000313" key="2">
    <source>
        <dbReference type="Proteomes" id="UP000018189"/>
    </source>
</evidence>
<protein>
    <submittedName>
        <fullName evidence="1">Uncharacterized protein</fullName>
    </submittedName>
</protein>
<dbReference type="AlphaFoldDB" id="R7PTK9"/>
<dbReference type="EMBL" id="CBKP010000020">
    <property type="protein sequence ID" value="CDF28710.1"/>
    <property type="molecule type" value="Genomic_DNA"/>
</dbReference>
<dbReference type="Proteomes" id="UP000018189">
    <property type="component" value="Unassembled WGS sequence"/>
</dbReference>
<gene>
    <name evidence="1" type="ORF">BN522_00593</name>
</gene>
<comment type="caution">
    <text evidence="1">The sequence shown here is derived from an EMBL/GenBank/DDBJ whole genome shotgun (WGS) entry which is preliminary data.</text>
</comment>
<sequence length="77" mass="8377">MCMVLVATLLLMLVSSVLFTALTVRVTVPRLVVFVLTLRVTTSFLANFPTFHIPVAASKVPFEGVKPTILSSLIPFT</sequence>
<accession>R7PTK9</accession>
<name>R7PTK9_METSM</name>
<organism evidence="1 2">
    <name type="scientific">Methanobrevibacter smithii CAG:186</name>
    <dbReference type="NCBI Taxonomy" id="1263088"/>
    <lineage>
        <taxon>Archaea</taxon>
        <taxon>Methanobacteriati</taxon>
        <taxon>Methanobacteriota</taxon>
        <taxon>Methanomada group</taxon>
        <taxon>Methanobacteria</taxon>
        <taxon>Methanobacteriales</taxon>
        <taxon>Methanobacteriaceae</taxon>
        <taxon>Methanobrevibacter</taxon>
    </lineage>
</organism>